<keyword evidence="3" id="KW-1185">Reference proteome</keyword>
<dbReference type="Pfam" id="PF12888">
    <property type="entry name" value="Lipid_bd"/>
    <property type="match status" value="1"/>
</dbReference>
<gene>
    <name evidence="2" type="ORF">DFQ12_2851</name>
</gene>
<proteinExistence type="predicted"/>
<dbReference type="PROSITE" id="PS51257">
    <property type="entry name" value="PROKAR_LIPOPROTEIN"/>
    <property type="match status" value="1"/>
</dbReference>
<keyword evidence="2" id="KW-0378">Hydrolase</keyword>
<evidence type="ECO:0000256" key="1">
    <source>
        <dbReference type="SAM" id="SignalP"/>
    </source>
</evidence>
<dbReference type="GO" id="GO:0016787">
    <property type="term" value="F:hydrolase activity"/>
    <property type="evidence" value="ECO:0007669"/>
    <property type="project" value="UniProtKB-KW"/>
</dbReference>
<protein>
    <submittedName>
        <fullName evidence="2">Lipid-binding putative hydrolase</fullName>
    </submittedName>
</protein>
<feature type="signal peptide" evidence="1">
    <location>
        <begin position="1"/>
        <end position="19"/>
    </location>
</feature>
<dbReference type="OrthoDB" id="851990at2"/>
<dbReference type="Gene3D" id="2.40.128.220">
    <property type="match status" value="1"/>
</dbReference>
<sequence length="161" mass="18021">MKIKNITFFFLLILGGVIASCQKEEEIGGTATQKASGDWFVRYSDDGGKTFHADYLHFATYNSAANKSNELWLDDLKTFWEMKGLVTLDLNSLTFKGTKVKEVYNNITFDVDGKILEGAAKGPGSKTPTDSIYMKIEFSDDPGTEYILSGYKRTGFLEDEH</sequence>
<reference evidence="2 3" key="1">
    <citation type="submission" date="2018-09" db="EMBL/GenBank/DDBJ databases">
        <title>Genomic Encyclopedia of Type Strains, Phase III (KMG-III): the genomes of soil and plant-associated and newly described type strains.</title>
        <authorList>
            <person name="Whitman W."/>
        </authorList>
    </citation>
    <scope>NUCLEOTIDE SEQUENCE [LARGE SCALE GENOMIC DNA]</scope>
    <source>
        <strain evidence="2 3">CECT 7938</strain>
    </source>
</reference>
<organism evidence="2 3">
    <name type="scientific">Sphingobacterium detergens</name>
    <dbReference type="NCBI Taxonomy" id="1145106"/>
    <lineage>
        <taxon>Bacteria</taxon>
        <taxon>Pseudomonadati</taxon>
        <taxon>Bacteroidota</taxon>
        <taxon>Sphingobacteriia</taxon>
        <taxon>Sphingobacteriales</taxon>
        <taxon>Sphingobacteriaceae</taxon>
        <taxon>Sphingobacterium</taxon>
    </lineage>
</organism>
<dbReference type="Proteomes" id="UP000286246">
    <property type="component" value="Unassembled WGS sequence"/>
</dbReference>
<dbReference type="RefSeq" id="WP_120259632.1">
    <property type="nucleotide sequence ID" value="NZ_RAPY01000002.1"/>
</dbReference>
<dbReference type="EMBL" id="RAPY01000002">
    <property type="protein sequence ID" value="RKE52609.1"/>
    <property type="molecule type" value="Genomic_DNA"/>
</dbReference>
<accession>A0A420B7H1</accession>
<comment type="caution">
    <text evidence="2">The sequence shown here is derived from an EMBL/GenBank/DDBJ whole genome shotgun (WGS) entry which is preliminary data.</text>
</comment>
<evidence type="ECO:0000313" key="2">
    <source>
        <dbReference type="EMBL" id="RKE52609.1"/>
    </source>
</evidence>
<dbReference type="InterPro" id="IPR024404">
    <property type="entry name" value="Lipid-bd_put"/>
</dbReference>
<dbReference type="InterPro" id="IPR038668">
    <property type="entry name" value="Lipid-bd_sf"/>
</dbReference>
<evidence type="ECO:0000313" key="3">
    <source>
        <dbReference type="Proteomes" id="UP000286246"/>
    </source>
</evidence>
<dbReference type="AlphaFoldDB" id="A0A420B7H1"/>
<name>A0A420B7H1_SPHD1</name>
<feature type="chain" id="PRO_5019254752" evidence="1">
    <location>
        <begin position="20"/>
        <end position="161"/>
    </location>
</feature>
<keyword evidence="1" id="KW-0732">Signal</keyword>